<reference evidence="1 2" key="1">
    <citation type="submission" date="2016-10" db="EMBL/GenBank/DDBJ databases">
        <title>Draft genome sequence of Coniochaeta ligniaria NRRL30616, a lignocellulolytic fungus for bioabatement of inhibitors in plant biomass hydrolysates.</title>
        <authorList>
            <consortium name="DOE Joint Genome Institute"/>
            <person name="Jimenez D.J."/>
            <person name="Hector R.E."/>
            <person name="Riley R."/>
            <person name="Sun H."/>
            <person name="Grigoriev I.V."/>
            <person name="Van Elsas J.D."/>
            <person name="Nichols N.N."/>
        </authorList>
    </citation>
    <scope>NUCLEOTIDE SEQUENCE [LARGE SCALE GENOMIC DNA]</scope>
    <source>
        <strain evidence="1 2">NRRL 30616</strain>
    </source>
</reference>
<dbReference type="EMBL" id="KV875103">
    <property type="protein sequence ID" value="OIW24642.1"/>
    <property type="molecule type" value="Genomic_DNA"/>
</dbReference>
<name>A0A1J7JAQ0_9PEZI</name>
<proteinExistence type="predicted"/>
<evidence type="ECO:0000313" key="1">
    <source>
        <dbReference type="EMBL" id="OIW24642.1"/>
    </source>
</evidence>
<accession>A0A1J7JAQ0</accession>
<dbReference type="SUPFAM" id="SSF53335">
    <property type="entry name" value="S-adenosyl-L-methionine-dependent methyltransferases"/>
    <property type="match status" value="1"/>
</dbReference>
<dbReference type="InParanoid" id="A0A1J7JAQ0"/>
<dbReference type="AlphaFoldDB" id="A0A1J7JAQ0"/>
<dbReference type="InterPro" id="IPR019410">
    <property type="entry name" value="Methyltransf_16"/>
</dbReference>
<organism evidence="1 2">
    <name type="scientific">Coniochaeta ligniaria NRRL 30616</name>
    <dbReference type="NCBI Taxonomy" id="1408157"/>
    <lineage>
        <taxon>Eukaryota</taxon>
        <taxon>Fungi</taxon>
        <taxon>Dikarya</taxon>
        <taxon>Ascomycota</taxon>
        <taxon>Pezizomycotina</taxon>
        <taxon>Sordariomycetes</taxon>
        <taxon>Sordariomycetidae</taxon>
        <taxon>Coniochaetales</taxon>
        <taxon>Coniochaetaceae</taxon>
        <taxon>Coniochaeta</taxon>
    </lineage>
</organism>
<evidence type="ECO:0000313" key="2">
    <source>
        <dbReference type="Proteomes" id="UP000182658"/>
    </source>
</evidence>
<keyword evidence="2" id="KW-1185">Reference proteome</keyword>
<dbReference type="PANTHER" id="PTHR14614:SF132">
    <property type="entry name" value="PROTEIN-LYSINE METHYLTRANSFERASE C42C1.13"/>
    <property type="match status" value="1"/>
</dbReference>
<dbReference type="STRING" id="1408157.A0A1J7JAQ0"/>
<sequence length="395" mass="43089">MHYIRLLRPPSLEGSKSGRSLRLVVSITTDLGDAFLSPASPISIRVIVRSRGPDGETWTEVTPVRSRPTWRSGLRVLKLDLPVPTALSGVDKMHIRPAEQRLVASSASDLATRSQGLIVPVSVDLLAPGDDAAHVCYRVLKLSNDQGSGLESALQVEEEIGDTSLARHVWDGGLMTLAHIANMCAPISPPGFSSGLLQLKEMLSQDKDINILEIGGGIGTLGIGLAQIFRSVAAERTTAASILMTDLPEAEERVKANISRYEASAPEDAEAIKVDIDYEDLDWEDGRTGKFGAKVQSKLWDLIVLSDCTYNVDTIPALVQTLSQLHSVISKHPEYPQSGWRSKVMIGTKPRHWSEEAFLGLMENDGWAIGEKEHLPLPMLDAESQAVEIYLFTKL</sequence>
<dbReference type="InterPro" id="IPR029063">
    <property type="entry name" value="SAM-dependent_MTases_sf"/>
</dbReference>
<dbReference type="PANTHER" id="PTHR14614">
    <property type="entry name" value="HEPATOCELLULAR CARCINOMA-ASSOCIATED ANTIGEN"/>
    <property type="match status" value="1"/>
</dbReference>
<protein>
    <submittedName>
        <fullName evidence="1">Uncharacterized protein</fullName>
    </submittedName>
</protein>
<gene>
    <name evidence="1" type="ORF">CONLIGDRAFT_101521</name>
</gene>
<dbReference type="Gene3D" id="3.40.50.150">
    <property type="entry name" value="Vaccinia Virus protein VP39"/>
    <property type="match status" value="1"/>
</dbReference>
<dbReference type="GO" id="GO:0008757">
    <property type="term" value="F:S-adenosylmethionine-dependent methyltransferase activity"/>
    <property type="evidence" value="ECO:0007669"/>
    <property type="project" value="UniProtKB-ARBA"/>
</dbReference>
<dbReference type="GO" id="GO:0005829">
    <property type="term" value="C:cytosol"/>
    <property type="evidence" value="ECO:0007669"/>
    <property type="project" value="TreeGrafter"/>
</dbReference>
<dbReference type="Proteomes" id="UP000182658">
    <property type="component" value="Unassembled WGS sequence"/>
</dbReference>
<dbReference type="Pfam" id="PF10294">
    <property type="entry name" value="Methyltransf_16"/>
    <property type="match status" value="1"/>
</dbReference>
<dbReference type="OrthoDB" id="413520at2759"/>